<dbReference type="InterPro" id="IPR028974">
    <property type="entry name" value="TSP_type-3_rpt"/>
</dbReference>
<dbReference type="AlphaFoldDB" id="A0A6S6TZI0"/>
<gene>
    <name evidence="1" type="ORF">HELGO_WM7535</name>
</gene>
<evidence type="ECO:0000313" key="1">
    <source>
        <dbReference type="EMBL" id="CAA6826052.1"/>
    </source>
</evidence>
<organism evidence="1">
    <name type="scientific">uncultured Sulfurovum sp</name>
    <dbReference type="NCBI Taxonomy" id="269237"/>
    <lineage>
        <taxon>Bacteria</taxon>
        <taxon>Pseudomonadati</taxon>
        <taxon>Campylobacterota</taxon>
        <taxon>Epsilonproteobacteria</taxon>
        <taxon>Campylobacterales</taxon>
        <taxon>Sulfurovaceae</taxon>
        <taxon>Sulfurovum</taxon>
        <taxon>environmental samples</taxon>
    </lineage>
</organism>
<protein>
    <recommendedName>
        <fullName evidence="2">DUF3187 domain-containing protein</fullName>
    </recommendedName>
</protein>
<dbReference type="EMBL" id="CACVAU010000085">
    <property type="protein sequence ID" value="CAA6826052.1"/>
    <property type="molecule type" value="Genomic_DNA"/>
</dbReference>
<name>A0A6S6TZI0_9BACT</name>
<sequence>MYKQCIVILILPVLLVAYNDSDLDGVDDKLDQCANTPLTELVDLRGCTIKNLVSDQHFDIVFGQSYAEEGNISLNISEFQMGYYHKKFSLSVSGTYADLKGDTYEEHGLNDLYLDAYYQIKPLKKLRIQLGIGIVFPTYDSSENKTDYRASVQGSYVYENFSFLAGFGMTIVGDSSDDTEFNNSYFYKAGLGYYFNDDFYSSVSYNHTNSIYRSLGDIESLSYYGYYMIDKHWFTNIKFAHGLSDNALDNTVGLKLGYYW</sequence>
<accession>A0A6S6TZI0</accession>
<proteinExistence type="predicted"/>
<dbReference type="SUPFAM" id="SSF103647">
    <property type="entry name" value="TSP type-3 repeat"/>
    <property type="match status" value="1"/>
</dbReference>
<evidence type="ECO:0008006" key="2">
    <source>
        <dbReference type="Google" id="ProtNLM"/>
    </source>
</evidence>
<reference evidence="1" key="1">
    <citation type="submission" date="2020-01" db="EMBL/GenBank/DDBJ databases">
        <authorList>
            <person name="Meier V. D."/>
            <person name="Meier V D."/>
        </authorList>
    </citation>
    <scope>NUCLEOTIDE SEQUENCE</scope>
    <source>
        <strain evidence="1">HLG_WM_MAG_05</strain>
    </source>
</reference>
<dbReference type="GO" id="GO:0005509">
    <property type="term" value="F:calcium ion binding"/>
    <property type="evidence" value="ECO:0007669"/>
    <property type="project" value="InterPro"/>
</dbReference>